<keyword evidence="2" id="KW-1185">Reference proteome</keyword>
<comment type="caution">
    <text evidence="1">The sequence shown here is derived from an EMBL/GenBank/DDBJ whole genome shotgun (WGS) entry which is preliminary data.</text>
</comment>
<proteinExistence type="predicted"/>
<evidence type="ECO:0000313" key="2">
    <source>
        <dbReference type="Proteomes" id="UP001388366"/>
    </source>
</evidence>
<accession>A0ABU9TYS9</accession>
<dbReference type="EMBL" id="JBBMQU010000005">
    <property type="protein sequence ID" value="MEM5549923.1"/>
    <property type="molecule type" value="Genomic_DNA"/>
</dbReference>
<dbReference type="RefSeq" id="WP_342883339.1">
    <property type="nucleotide sequence ID" value="NZ_JBBMQU010000005.1"/>
</dbReference>
<sequence>MTTWRRPLIISLLLHGIVFSIIMTVKTPVLVAVETPPIKAYIVSMPPPNPLPVIETPSIQREEATLPKKIENPIISAENTIIKIKKQVKPLKPAAPKALEDTNSYKKIDLKLGLKSILKKQQNTFPSTFQQSQNSAQPQRLTVPKEHQIANIDPLKIEKQSMQFTTYRFGDKCFKKVSIGAGVMPKNDLPDSYIMSITCATTKITDAYDKAMNKWLEKK</sequence>
<dbReference type="Proteomes" id="UP001388366">
    <property type="component" value="Unassembled WGS sequence"/>
</dbReference>
<organism evidence="1 2">
    <name type="scientific">Pseudoalteromonas neustonica</name>
    <dbReference type="NCBI Taxonomy" id="1840331"/>
    <lineage>
        <taxon>Bacteria</taxon>
        <taxon>Pseudomonadati</taxon>
        <taxon>Pseudomonadota</taxon>
        <taxon>Gammaproteobacteria</taxon>
        <taxon>Alteromonadales</taxon>
        <taxon>Pseudoalteromonadaceae</taxon>
        <taxon>Pseudoalteromonas</taxon>
    </lineage>
</organism>
<protein>
    <recommendedName>
        <fullName evidence="3">Energy transducer TonB</fullName>
    </recommendedName>
</protein>
<reference evidence="1 2" key="1">
    <citation type="submission" date="2024-03" db="EMBL/GenBank/DDBJ databases">
        <title>Community enrichment and isolation of bacterial strains for fucoidan degradation.</title>
        <authorList>
            <person name="Sichert A."/>
        </authorList>
    </citation>
    <scope>NUCLEOTIDE SEQUENCE [LARGE SCALE GENOMIC DNA]</scope>
    <source>
        <strain evidence="1 2">AS81</strain>
    </source>
</reference>
<evidence type="ECO:0000313" key="1">
    <source>
        <dbReference type="EMBL" id="MEM5549923.1"/>
    </source>
</evidence>
<gene>
    <name evidence="1" type="ORF">WNY63_04145</name>
</gene>
<evidence type="ECO:0008006" key="3">
    <source>
        <dbReference type="Google" id="ProtNLM"/>
    </source>
</evidence>
<name>A0ABU9TYS9_9GAMM</name>